<dbReference type="PANTHER" id="PTHR43071:SF1">
    <property type="entry name" value="2-AMINO-4-HYDROXY-6-HYDROXYMETHYLDIHYDROPTERIDINE PYROPHOSPHOKINASE"/>
    <property type="match status" value="1"/>
</dbReference>
<keyword evidence="15" id="KW-1185">Reference proteome</keyword>
<dbReference type="SUPFAM" id="SSF55083">
    <property type="entry name" value="6-hydroxymethyl-7,8-dihydropterin pyrophosphokinase, HPPK"/>
    <property type="match status" value="1"/>
</dbReference>
<comment type="pathway">
    <text evidence="1">Cofactor biosynthesis; tetrahydrofolate biosynthesis; 2-amino-4-hydroxy-6-hydroxymethyl-7,8-dihydropteridine diphosphate from 7,8-dihydroneopterin triphosphate: step 4/4.</text>
</comment>
<evidence type="ECO:0000256" key="11">
    <source>
        <dbReference type="ARBA" id="ARBA00029766"/>
    </source>
</evidence>
<evidence type="ECO:0000313" key="14">
    <source>
        <dbReference type="EMBL" id="NPE24793.1"/>
    </source>
</evidence>
<evidence type="ECO:0000256" key="8">
    <source>
        <dbReference type="ARBA" id="ARBA00022840"/>
    </source>
</evidence>
<evidence type="ECO:0000256" key="12">
    <source>
        <dbReference type="ARBA" id="ARBA00033413"/>
    </source>
</evidence>
<keyword evidence="8" id="KW-0067">ATP-binding</keyword>
<evidence type="ECO:0000256" key="1">
    <source>
        <dbReference type="ARBA" id="ARBA00005051"/>
    </source>
</evidence>
<comment type="function">
    <text evidence="10">Catalyzes the transfer of pyrophosphate from adenosine triphosphate (ATP) to 6-hydroxymethyl-7,8-dihydropterin, an enzymatic step in folate biosynthesis pathway.</text>
</comment>
<evidence type="ECO:0000313" key="15">
    <source>
        <dbReference type="Proteomes" id="UP000820977"/>
    </source>
</evidence>
<feature type="domain" description="7,8-dihydro-6-hydroxymethylpterin-pyrophosphokinase" evidence="13">
    <location>
        <begin position="8"/>
        <end position="137"/>
    </location>
</feature>
<dbReference type="Gene3D" id="3.30.70.560">
    <property type="entry name" value="7,8-Dihydro-6-hydroxymethylpterin-pyrophosphokinase HPPK"/>
    <property type="match status" value="1"/>
</dbReference>
<dbReference type="GO" id="GO:0003848">
    <property type="term" value="F:2-amino-4-hydroxy-6-hydroxymethyldihydropteridine diphosphokinase activity"/>
    <property type="evidence" value="ECO:0007669"/>
    <property type="project" value="UniProtKB-EC"/>
</dbReference>
<reference evidence="14 15" key="1">
    <citation type="submission" date="2020-05" db="EMBL/GenBank/DDBJ databases">
        <title>Distinct polysaccharide utilization as determinants for interspecies competition between intestinal Prevotella spp.</title>
        <authorList>
            <person name="Galvez E.J.C."/>
            <person name="Iljazovic A."/>
            <person name="Strowig T."/>
        </authorList>
    </citation>
    <scope>NUCLEOTIDE SEQUENCE [LARGE SCALE GENOMIC DNA]</scope>
    <source>
        <strain evidence="14 15">PCHR</strain>
    </source>
</reference>
<proteinExistence type="inferred from homology"/>
<sequence>MPDLHILYLALGANIGDREQTMNRAIELIEGAVGTVVRRSSFIETEPWGFLSSNRFINAVVCVHTALSPFEVLRATQNIEKQLGRTVKSSGGEYHDRPIDIDILLYDDIHVDTPELCIPHPLMHERDFVMVPLREIMDGEGCIYEYKGR</sequence>
<dbReference type="RefSeq" id="WP_172344283.1">
    <property type="nucleotide sequence ID" value="NZ_CASYYZ010000027.1"/>
</dbReference>
<dbReference type="NCBIfam" id="TIGR01498">
    <property type="entry name" value="folK"/>
    <property type="match status" value="1"/>
</dbReference>
<organism evidence="14 15">
    <name type="scientific">Xylanibacter caecicola</name>
    <dbReference type="NCBI Taxonomy" id="2736294"/>
    <lineage>
        <taxon>Bacteria</taxon>
        <taxon>Pseudomonadati</taxon>
        <taxon>Bacteroidota</taxon>
        <taxon>Bacteroidia</taxon>
        <taxon>Bacteroidales</taxon>
        <taxon>Prevotellaceae</taxon>
        <taxon>Xylanibacter</taxon>
    </lineage>
</organism>
<dbReference type="Pfam" id="PF01288">
    <property type="entry name" value="HPPK"/>
    <property type="match status" value="1"/>
</dbReference>
<dbReference type="InterPro" id="IPR000550">
    <property type="entry name" value="Hppk"/>
</dbReference>
<keyword evidence="6" id="KW-0547">Nucleotide-binding</keyword>
<gene>
    <name evidence="14" type="primary">folK</name>
    <name evidence="14" type="ORF">HPS54_04550</name>
</gene>
<accession>A0ABX2B0H8</accession>
<keyword evidence="7" id="KW-0418">Kinase</keyword>
<evidence type="ECO:0000256" key="9">
    <source>
        <dbReference type="ARBA" id="ARBA00022909"/>
    </source>
</evidence>
<dbReference type="Proteomes" id="UP000820977">
    <property type="component" value="Unassembled WGS sequence"/>
</dbReference>
<dbReference type="EMBL" id="JABKKJ010000005">
    <property type="protein sequence ID" value="NPE24793.1"/>
    <property type="molecule type" value="Genomic_DNA"/>
</dbReference>
<protein>
    <recommendedName>
        <fullName evidence="4">2-amino-4-hydroxy-6-hydroxymethyldihydropteridine pyrophosphokinase</fullName>
        <ecNumber evidence="3">2.7.6.3</ecNumber>
    </recommendedName>
    <alternativeName>
        <fullName evidence="11">6-hydroxymethyl-7,8-dihydropterin pyrophosphokinase</fullName>
    </alternativeName>
    <alternativeName>
        <fullName evidence="12">7,8-dihydro-6-hydroxymethylpterin-pyrophosphokinase</fullName>
    </alternativeName>
</protein>
<dbReference type="CDD" id="cd00483">
    <property type="entry name" value="HPPK"/>
    <property type="match status" value="1"/>
</dbReference>
<comment type="similarity">
    <text evidence="2">Belongs to the HPPK family.</text>
</comment>
<dbReference type="PANTHER" id="PTHR43071">
    <property type="entry name" value="2-AMINO-4-HYDROXY-6-HYDROXYMETHYLDIHYDROPTERIDINE PYROPHOSPHOKINASE"/>
    <property type="match status" value="1"/>
</dbReference>
<dbReference type="EC" id="2.7.6.3" evidence="3"/>
<dbReference type="InterPro" id="IPR035907">
    <property type="entry name" value="Hppk_sf"/>
</dbReference>
<name>A0ABX2B0H8_9BACT</name>
<evidence type="ECO:0000256" key="5">
    <source>
        <dbReference type="ARBA" id="ARBA00022679"/>
    </source>
</evidence>
<evidence type="ECO:0000256" key="4">
    <source>
        <dbReference type="ARBA" id="ARBA00016218"/>
    </source>
</evidence>
<keyword evidence="5 14" id="KW-0808">Transferase</keyword>
<evidence type="ECO:0000256" key="6">
    <source>
        <dbReference type="ARBA" id="ARBA00022741"/>
    </source>
</evidence>
<evidence type="ECO:0000256" key="2">
    <source>
        <dbReference type="ARBA" id="ARBA00005810"/>
    </source>
</evidence>
<evidence type="ECO:0000256" key="7">
    <source>
        <dbReference type="ARBA" id="ARBA00022777"/>
    </source>
</evidence>
<evidence type="ECO:0000259" key="13">
    <source>
        <dbReference type="Pfam" id="PF01288"/>
    </source>
</evidence>
<comment type="caution">
    <text evidence="14">The sequence shown here is derived from an EMBL/GenBank/DDBJ whole genome shotgun (WGS) entry which is preliminary data.</text>
</comment>
<evidence type="ECO:0000256" key="10">
    <source>
        <dbReference type="ARBA" id="ARBA00029409"/>
    </source>
</evidence>
<evidence type="ECO:0000256" key="3">
    <source>
        <dbReference type="ARBA" id="ARBA00013253"/>
    </source>
</evidence>
<keyword evidence="9" id="KW-0289">Folate biosynthesis</keyword>